<keyword evidence="4 7" id="KW-0812">Transmembrane</keyword>
<feature type="transmembrane region" description="Helical" evidence="7">
    <location>
        <begin position="281"/>
        <end position="300"/>
    </location>
</feature>
<evidence type="ECO:0000256" key="1">
    <source>
        <dbReference type="ARBA" id="ARBA00004651"/>
    </source>
</evidence>
<dbReference type="Proteomes" id="UP000199103">
    <property type="component" value="Chromosome I"/>
</dbReference>
<reference evidence="9 10" key="1">
    <citation type="submission" date="2016-10" db="EMBL/GenBank/DDBJ databases">
        <authorList>
            <person name="de Groot N.N."/>
        </authorList>
    </citation>
    <scope>NUCLEOTIDE SEQUENCE [LARGE SCALE GENOMIC DNA]</scope>
    <source>
        <strain evidence="9 10">DSM 21800</strain>
    </source>
</reference>
<feature type="transmembrane region" description="Helical" evidence="7">
    <location>
        <begin position="250"/>
        <end position="269"/>
    </location>
</feature>
<dbReference type="GO" id="GO:0005886">
    <property type="term" value="C:plasma membrane"/>
    <property type="evidence" value="ECO:0007669"/>
    <property type="project" value="UniProtKB-SubCell"/>
</dbReference>
<dbReference type="Pfam" id="PF00528">
    <property type="entry name" value="BPD_transp_1"/>
    <property type="match status" value="1"/>
</dbReference>
<dbReference type="InterPro" id="IPR045621">
    <property type="entry name" value="BPD_transp_1_N"/>
</dbReference>
<keyword evidence="5 7" id="KW-1133">Transmembrane helix</keyword>
<dbReference type="CDD" id="cd06261">
    <property type="entry name" value="TM_PBP2"/>
    <property type="match status" value="1"/>
</dbReference>
<keyword evidence="2 7" id="KW-0813">Transport</keyword>
<keyword evidence="6 7" id="KW-0472">Membrane</keyword>
<dbReference type="GO" id="GO:0055085">
    <property type="term" value="P:transmembrane transport"/>
    <property type="evidence" value="ECO:0007669"/>
    <property type="project" value="InterPro"/>
</dbReference>
<dbReference type="SUPFAM" id="SSF161098">
    <property type="entry name" value="MetI-like"/>
    <property type="match status" value="1"/>
</dbReference>
<comment type="subcellular location">
    <subcellularLocation>
        <location evidence="1 7">Cell membrane</location>
        <topology evidence="1 7">Multi-pass membrane protein</topology>
    </subcellularLocation>
</comment>
<dbReference type="Gene3D" id="1.10.3720.10">
    <property type="entry name" value="MetI-like"/>
    <property type="match status" value="1"/>
</dbReference>
<dbReference type="STRING" id="630515.SAMN04489812_4895"/>
<organism evidence="9 10">
    <name type="scientific">Microlunatus soli</name>
    <dbReference type="NCBI Taxonomy" id="630515"/>
    <lineage>
        <taxon>Bacteria</taxon>
        <taxon>Bacillati</taxon>
        <taxon>Actinomycetota</taxon>
        <taxon>Actinomycetes</taxon>
        <taxon>Propionibacteriales</taxon>
        <taxon>Propionibacteriaceae</taxon>
        <taxon>Microlunatus</taxon>
    </lineage>
</organism>
<evidence type="ECO:0000256" key="7">
    <source>
        <dbReference type="RuleBase" id="RU363032"/>
    </source>
</evidence>
<evidence type="ECO:0000259" key="8">
    <source>
        <dbReference type="PROSITE" id="PS50928"/>
    </source>
</evidence>
<feature type="transmembrane region" description="Helical" evidence="7">
    <location>
        <begin position="131"/>
        <end position="159"/>
    </location>
</feature>
<accession>A0A1H1Z075</accession>
<dbReference type="PROSITE" id="PS50928">
    <property type="entry name" value="ABC_TM1"/>
    <property type="match status" value="1"/>
</dbReference>
<dbReference type="PANTHER" id="PTHR43163:SF3">
    <property type="entry name" value="PEPTIDE ABC TRANSPORTER PERMEASE PROTEIN"/>
    <property type="match status" value="1"/>
</dbReference>
<protein>
    <submittedName>
        <fullName evidence="9">Peptide/nickel transport system permease protein</fullName>
    </submittedName>
</protein>
<evidence type="ECO:0000256" key="4">
    <source>
        <dbReference type="ARBA" id="ARBA00022692"/>
    </source>
</evidence>
<feature type="transmembrane region" description="Helical" evidence="7">
    <location>
        <begin position="99"/>
        <end position="119"/>
    </location>
</feature>
<gene>
    <name evidence="9" type="ORF">SAMN04489812_4895</name>
</gene>
<name>A0A1H1Z075_9ACTN</name>
<keyword evidence="10" id="KW-1185">Reference proteome</keyword>
<dbReference type="PANTHER" id="PTHR43163">
    <property type="entry name" value="DIPEPTIDE TRANSPORT SYSTEM PERMEASE PROTEIN DPPB-RELATED"/>
    <property type="match status" value="1"/>
</dbReference>
<feature type="domain" description="ABC transmembrane type-1" evidence="8">
    <location>
        <begin position="95"/>
        <end position="300"/>
    </location>
</feature>
<dbReference type="EMBL" id="LT629772">
    <property type="protein sequence ID" value="SDT27068.1"/>
    <property type="molecule type" value="Genomic_DNA"/>
</dbReference>
<evidence type="ECO:0000313" key="9">
    <source>
        <dbReference type="EMBL" id="SDT27068.1"/>
    </source>
</evidence>
<dbReference type="AlphaFoldDB" id="A0A1H1Z075"/>
<proteinExistence type="inferred from homology"/>
<evidence type="ECO:0000313" key="10">
    <source>
        <dbReference type="Proteomes" id="UP000199103"/>
    </source>
</evidence>
<dbReference type="Pfam" id="PF19300">
    <property type="entry name" value="BPD_transp_1_N"/>
    <property type="match status" value="1"/>
</dbReference>
<keyword evidence="3" id="KW-1003">Cell membrane</keyword>
<dbReference type="InterPro" id="IPR000515">
    <property type="entry name" value="MetI-like"/>
</dbReference>
<evidence type="ECO:0000256" key="3">
    <source>
        <dbReference type="ARBA" id="ARBA00022475"/>
    </source>
</evidence>
<evidence type="ECO:0000256" key="5">
    <source>
        <dbReference type="ARBA" id="ARBA00022989"/>
    </source>
</evidence>
<evidence type="ECO:0000256" key="2">
    <source>
        <dbReference type="ARBA" id="ARBA00022448"/>
    </source>
</evidence>
<sequence length="315" mass="33112">MHRWVLRRAVIAVLQVLVLLMLIFGLSVLLPGDAADVQSSDLTTSVQRETTRRLLGLDVSPVLRFASWLGRLLHGDLGISYAQGIPVSQVIGLPLAESALLAFLATVLLVPIGGLLGFLGGLRPGGLPDRLITTVAVLLDAIPEFVLAVLLVSWLAVGAGLVPATAIGVDLAGLITRPIYLVLPLLIITARTAAPVVRLVRAGVIDVMDRPYIRQAARLGVTRWSLLVRHVAPNALGPAIQDLARTGSGLLGGVLVVEAIFVLPGIATTTMDAISTRDQPVLMAVMLIIGSVSIMINTVVDLIGRRLVPAGELVG</sequence>
<comment type="similarity">
    <text evidence="7">Belongs to the binding-protein-dependent transport system permease family.</text>
</comment>
<evidence type="ECO:0000256" key="6">
    <source>
        <dbReference type="ARBA" id="ARBA00023136"/>
    </source>
</evidence>
<dbReference type="InterPro" id="IPR035906">
    <property type="entry name" value="MetI-like_sf"/>
</dbReference>